<gene>
    <name evidence="2" type="ORF">IDH45_31190</name>
</gene>
<organism evidence="2 3">
    <name type="scientific">Paenibacillus oceani</name>
    <dbReference type="NCBI Taxonomy" id="2772510"/>
    <lineage>
        <taxon>Bacteria</taxon>
        <taxon>Bacillati</taxon>
        <taxon>Bacillota</taxon>
        <taxon>Bacilli</taxon>
        <taxon>Bacillales</taxon>
        <taxon>Paenibacillaceae</taxon>
        <taxon>Paenibacillus</taxon>
    </lineage>
</organism>
<dbReference type="AlphaFoldDB" id="A0A927H3L0"/>
<dbReference type="Pfam" id="PF19993">
    <property type="entry name" value="DO-GTPase2"/>
    <property type="match status" value="1"/>
</dbReference>
<dbReference type="Proteomes" id="UP000639396">
    <property type="component" value="Unassembled WGS sequence"/>
</dbReference>
<reference evidence="2" key="1">
    <citation type="submission" date="2020-09" db="EMBL/GenBank/DDBJ databases">
        <title>A novel bacterium of genus Paenibacillus, isolated from South China Sea.</title>
        <authorList>
            <person name="Huang H."/>
            <person name="Mo K."/>
            <person name="Hu Y."/>
        </authorList>
    </citation>
    <scope>NUCLEOTIDE SEQUENCE</scope>
    <source>
        <strain evidence="2">IB182363</strain>
    </source>
</reference>
<keyword evidence="3" id="KW-1185">Reference proteome</keyword>
<dbReference type="EMBL" id="JACXJA010000059">
    <property type="protein sequence ID" value="MBD2866447.1"/>
    <property type="molecule type" value="Genomic_DNA"/>
</dbReference>
<accession>A0A927H3L0</accession>
<dbReference type="SUPFAM" id="SSF52540">
    <property type="entry name" value="P-loop containing nucleoside triphosphate hydrolases"/>
    <property type="match status" value="1"/>
</dbReference>
<dbReference type="Gene3D" id="3.40.50.300">
    <property type="entry name" value="P-loop containing nucleotide triphosphate hydrolases"/>
    <property type="match status" value="1"/>
</dbReference>
<sequence length="425" mass="48592">MLQFLKGMFEKKPPEKVKPEFYPIVCPFCFSKFNPDAVVFRAAHHVEDDQDYALQEDEALNKYRGRFNLSPIDEIEAVIDPISIPDESKIYSGKVLVGVNDRYGRVTRKRLCPHCHNELPITSGKVASNIISIVGASQVGKSVYMTSLIHTLQHATASNFNAACIPLNAEISRRFRQNYEEPIFERGTMLEMTQKEEKQEPFIFQFVFKGEDVAPLTLVFFDVAGEIMTDRDLLDLYAAHIKNSSGILFMVDPLQIKTIRDRLLLNVGNQAGEFASRYDEPREVAITMFENFIGHQDKAKTDIPTAVVLTKSDMLQHLKEEDGEYIRSNSNVFRDVVHRQHLNMTEFENINGEIRRFLEKVDRPFKDALDVYFTDTAYFAVSALGSNPVDRKITGVVNPWRVDEPFVWLLYKLNYIEGREGGEGS</sequence>
<protein>
    <recommendedName>
        <fullName evidence="1">Double-GTPase 2 domain-containing protein</fullName>
    </recommendedName>
</protein>
<evidence type="ECO:0000259" key="1">
    <source>
        <dbReference type="Pfam" id="PF19993"/>
    </source>
</evidence>
<evidence type="ECO:0000313" key="3">
    <source>
        <dbReference type="Proteomes" id="UP000639396"/>
    </source>
</evidence>
<proteinExistence type="predicted"/>
<dbReference type="InterPro" id="IPR045528">
    <property type="entry name" value="DO-GTPase2"/>
</dbReference>
<name>A0A927H3L0_9BACL</name>
<feature type="domain" description="Double-GTPase 2" evidence="1">
    <location>
        <begin position="129"/>
        <end position="326"/>
    </location>
</feature>
<evidence type="ECO:0000313" key="2">
    <source>
        <dbReference type="EMBL" id="MBD2866447.1"/>
    </source>
</evidence>
<comment type="caution">
    <text evidence="2">The sequence shown here is derived from an EMBL/GenBank/DDBJ whole genome shotgun (WGS) entry which is preliminary data.</text>
</comment>
<dbReference type="InterPro" id="IPR027417">
    <property type="entry name" value="P-loop_NTPase"/>
</dbReference>
<dbReference type="RefSeq" id="WP_190932065.1">
    <property type="nucleotide sequence ID" value="NZ_JACXJA010000059.1"/>
</dbReference>